<comment type="subcellular location">
    <subcellularLocation>
        <location evidence="1">Cell envelope</location>
    </subcellularLocation>
</comment>
<name>A0ABN2LPB2_9ACTN</name>
<dbReference type="EMBL" id="BAAALT010000039">
    <property type="protein sequence ID" value="GAA1795394.1"/>
    <property type="molecule type" value="Genomic_DNA"/>
</dbReference>
<dbReference type="SUPFAM" id="SSF111369">
    <property type="entry name" value="HlyD-like secretion proteins"/>
    <property type="match status" value="1"/>
</dbReference>
<feature type="compositionally biased region" description="Gly residues" evidence="4">
    <location>
        <begin position="354"/>
        <end position="383"/>
    </location>
</feature>
<dbReference type="Proteomes" id="UP001500218">
    <property type="component" value="Unassembled WGS sequence"/>
</dbReference>
<dbReference type="Gene3D" id="2.40.50.100">
    <property type="match status" value="1"/>
</dbReference>
<evidence type="ECO:0000313" key="6">
    <source>
        <dbReference type="EMBL" id="GAA1795394.1"/>
    </source>
</evidence>
<accession>A0ABN2LPB2</accession>
<evidence type="ECO:0000313" key="7">
    <source>
        <dbReference type="Proteomes" id="UP001500218"/>
    </source>
</evidence>
<dbReference type="PANTHER" id="PTHR32347:SF23">
    <property type="entry name" value="BLL5650 PROTEIN"/>
    <property type="match status" value="1"/>
</dbReference>
<organism evidence="6 7">
    <name type="scientific">Luedemannella flava</name>
    <dbReference type="NCBI Taxonomy" id="349316"/>
    <lineage>
        <taxon>Bacteria</taxon>
        <taxon>Bacillati</taxon>
        <taxon>Actinomycetota</taxon>
        <taxon>Actinomycetes</taxon>
        <taxon>Micromonosporales</taxon>
        <taxon>Micromonosporaceae</taxon>
        <taxon>Luedemannella</taxon>
    </lineage>
</organism>
<proteinExistence type="predicted"/>
<dbReference type="InterPro" id="IPR050465">
    <property type="entry name" value="UPF0194_transport"/>
</dbReference>
<gene>
    <name evidence="6" type="ORF">GCM10009682_16430</name>
</gene>
<comment type="caution">
    <text evidence="6">The sequence shown here is derived from an EMBL/GenBank/DDBJ whole genome shotgun (WGS) entry which is preliminary data.</text>
</comment>
<dbReference type="Gene3D" id="2.40.420.20">
    <property type="match status" value="1"/>
</dbReference>
<dbReference type="Pfam" id="PF25975">
    <property type="entry name" value="CzcB_C"/>
    <property type="match status" value="1"/>
</dbReference>
<protein>
    <submittedName>
        <fullName evidence="6">HlyD family efflux transporter periplasmic adaptor subunit</fullName>
    </submittedName>
</protein>
<feature type="coiled-coil region" evidence="3">
    <location>
        <begin position="102"/>
        <end position="157"/>
    </location>
</feature>
<dbReference type="PANTHER" id="PTHR32347">
    <property type="entry name" value="EFFLUX SYSTEM COMPONENT YKNX-RELATED"/>
    <property type="match status" value="1"/>
</dbReference>
<feature type="domain" description="CzcB-like C-terminal circularly permuted SH3-like" evidence="5">
    <location>
        <begin position="294"/>
        <end position="348"/>
    </location>
</feature>
<feature type="compositionally biased region" description="Gly residues" evidence="4">
    <location>
        <begin position="179"/>
        <end position="197"/>
    </location>
</feature>
<evidence type="ECO:0000259" key="5">
    <source>
        <dbReference type="Pfam" id="PF25975"/>
    </source>
</evidence>
<feature type="region of interest" description="Disordered" evidence="4">
    <location>
        <begin position="351"/>
        <end position="383"/>
    </location>
</feature>
<dbReference type="Gene3D" id="1.10.287.470">
    <property type="entry name" value="Helix hairpin bin"/>
    <property type="match status" value="1"/>
</dbReference>
<keyword evidence="7" id="KW-1185">Reference proteome</keyword>
<evidence type="ECO:0000256" key="3">
    <source>
        <dbReference type="SAM" id="Coils"/>
    </source>
</evidence>
<evidence type="ECO:0000256" key="2">
    <source>
        <dbReference type="ARBA" id="ARBA00023054"/>
    </source>
</evidence>
<dbReference type="Gene3D" id="2.40.30.170">
    <property type="match status" value="1"/>
</dbReference>
<keyword evidence="2 3" id="KW-0175">Coiled coil</keyword>
<evidence type="ECO:0000256" key="4">
    <source>
        <dbReference type="SAM" id="MobiDB-lite"/>
    </source>
</evidence>
<reference evidence="7" key="1">
    <citation type="journal article" date="2019" name="Int. J. Syst. Evol. Microbiol.">
        <title>The Global Catalogue of Microorganisms (GCM) 10K type strain sequencing project: providing services to taxonomists for standard genome sequencing and annotation.</title>
        <authorList>
            <consortium name="The Broad Institute Genomics Platform"/>
            <consortium name="The Broad Institute Genome Sequencing Center for Infectious Disease"/>
            <person name="Wu L."/>
            <person name="Ma J."/>
        </authorList>
    </citation>
    <scope>NUCLEOTIDE SEQUENCE [LARGE SCALE GENOMIC DNA]</scope>
    <source>
        <strain evidence="7">JCM 13250</strain>
    </source>
</reference>
<feature type="region of interest" description="Disordered" evidence="4">
    <location>
        <begin position="179"/>
        <end position="198"/>
    </location>
</feature>
<dbReference type="RefSeq" id="WP_344127989.1">
    <property type="nucleotide sequence ID" value="NZ_BAAALT010000039.1"/>
</dbReference>
<evidence type="ECO:0000256" key="1">
    <source>
        <dbReference type="ARBA" id="ARBA00004196"/>
    </source>
</evidence>
<sequence length="383" mass="37207">MRLWQRPVILTNAVLALAVLGGGFWAYRTVAAPAATPTATTSGTRLVTATEGSVTATATATGSVASSATATANFGTSGTVTSISVKVGDVVRKGQVLAKIDAAAAKASLATAEDNLDAAQAALYRAQNATTPDDTTIANANADVTAAQATVDEAARTVAGTVLKAPMAGTVTAVNGTLGGSSGGSSGGGGQGGGSESSGGFVTIADVRNLQVSASFAETDATKLKPGQTVRVVWSALADTQVTGKIRTVAPTATTANNVNEYAVIIGLDSVPAGARIGQTVTATVAIAEAANVVRVPASSVRTVGSQRLVTVSSNGATELRPVEVGVEGDSYTEIRSGVTVGEQVVVASQTTSGGTGERGGGGFGGGPPGGFGGGGPGGGGGR</sequence>
<dbReference type="InterPro" id="IPR058649">
    <property type="entry name" value="CzcB_C"/>
</dbReference>